<dbReference type="Pfam" id="PF03480">
    <property type="entry name" value="DctP"/>
    <property type="match status" value="1"/>
</dbReference>
<proteinExistence type="predicted"/>
<protein>
    <submittedName>
        <fullName evidence="2">2,3-diketo-L-gulonate-binding periplasmic protein YiaO</fullName>
    </submittedName>
</protein>
<gene>
    <name evidence="2" type="primary">yiaO_2</name>
    <name evidence="2" type="ORF">SB6422_04137</name>
</gene>
<dbReference type="PANTHER" id="PTHR33376">
    <property type="match status" value="1"/>
</dbReference>
<dbReference type="Proteomes" id="UP000317374">
    <property type="component" value="Unassembled WGS sequence"/>
</dbReference>
<dbReference type="EMBL" id="CABGGW010000003">
    <property type="protein sequence ID" value="VUS31093.1"/>
    <property type="molecule type" value="Genomic_DNA"/>
</dbReference>
<reference evidence="2 3" key="1">
    <citation type="submission" date="2019-07" db="EMBL/GenBank/DDBJ databases">
        <authorList>
            <person name="Brisse S."/>
            <person name="Rodrigues C."/>
            <person name="Thorpe H."/>
        </authorList>
    </citation>
    <scope>NUCLEOTIDE SEQUENCE [LARGE SCALE GENOMIC DNA]</scope>
    <source>
        <strain evidence="2">SB6422</strain>
    </source>
</reference>
<evidence type="ECO:0000313" key="2">
    <source>
        <dbReference type="EMBL" id="VUS31093.1"/>
    </source>
</evidence>
<sequence length="317" mass="35445">MVFSTAERSEKRRFSIGFEGSMASSQGVGIQEMVRVAEQLSQGEMVFELYPDAKLGNGPKMVDMAQQGELDIFLGGAGYFAALDGRINVFDIPYLFENVEQAYRVMDSDFGREMLDVLDQKKLKGLSFWENGIRSFTNNVKPVTHPADFSGLKIRTMPGNQVHEALWQSVGIDTLPLPSGAIYAAIQEGTINSQEHPISVIYARKLFEVQRYLSLTRHMYGPLIQVMNSVTFTSLSKPQQDILLSASYAGAVVTRNFSNENEAIFLAQMKRAGLQVNDVDPKPFREVMKPAIEHEFIDKNGDDWLKKINAMLADDGK</sequence>
<dbReference type="PIRSF" id="PIRSF006470">
    <property type="entry name" value="DctB"/>
    <property type="match status" value="1"/>
</dbReference>
<dbReference type="NCBIfam" id="TIGR00787">
    <property type="entry name" value="dctP"/>
    <property type="match status" value="1"/>
</dbReference>
<dbReference type="Gene3D" id="3.40.190.170">
    <property type="entry name" value="Bacterial extracellular solute-binding protein, family 7"/>
    <property type="match status" value="1"/>
</dbReference>
<evidence type="ECO:0000313" key="3">
    <source>
        <dbReference type="Proteomes" id="UP000317374"/>
    </source>
</evidence>
<dbReference type="InterPro" id="IPR018389">
    <property type="entry name" value="DctP_fam"/>
</dbReference>
<dbReference type="InterPro" id="IPR038404">
    <property type="entry name" value="TRAP_DctP_sf"/>
</dbReference>
<organism evidence="2 3">
    <name type="scientific">Klebsiella huaxiensis</name>
    <dbReference type="NCBI Taxonomy" id="2153354"/>
    <lineage>
        <taxon>Bacteria</taxon>
        <taxon>Pseudomonadati</taxon>
        <taxon>Pseudomonadota</taxon>
        <taxon>Gammaproteobacteria</taxon>
        <taxon>Enterobacterales</taxon>
        <taxon>Enterobacteriaceae</taxon>
        <taxon>Klebsiella/Raoultella group</taxon>
        <taxon>Klebsiella</taxon>
    </lineage>
</organism>
<dbReference type="AlphaFoldDB" id="A0A564HGA1"/>
<dbReference type="GO" id="GO:0055085">
    <property type="term" value="P:transmembrane transport"/>
    <property type="evidence" value="ECO:0007669"/>
    <property type="project" value="InterPro"/>
</dbReference>
<dbReference type="GO" id="GO:0030246">
    <property type="term" value="F:carbohydrate binding"/>
    <property type="evidence" value="ECO:0007669"/>
    <property type="project" value="TreeGrafter"/>
</dbReference>
<dbReference type="PANTHER" id="PTHR33376:SF18">
    <property type="entry name" value="2,3-DIKETO-L-GULONATE-BINDING PERIPLASMIC PROTEIN YIAO"/>
    <property type="match status" value="1"/>
</dbReference>
<dbReference type="NCBIfam" id="NF037995">
    <property type="entry name" value="TRAP_S1"/>
    <property type="match status" value="1"/>
</dbReference>
<dbReference type="RefSeq" id="WP_185930772.1">
    <property type="nucleotide sequence ID" value="NZ_CABGGW010000003.1"/>
</dbReference>
<evidence type="ECO:0000256" key="1">
    <source>
        <dbReference type="ARBA" id="ARBA00022729"/>
    </source>
</evidence>
<dbReference type="InterPro" id="IPR004682">
    <property type="entry name" value="TRAP_DctP"/>
</dbReference>
<dbReference type="GO" id="GO:0030288">
    <property type="term" value="C:outer membrane-bounded periplasmic space"/>
    <property type="evidence" value="ECO:0007669"/>
    <property type="project" value="InterPro"/>
</dbReference>
<accession>A0A564HGA1</accession>
<name>A0A564HGA1_9ENTR</name>
<keyword evidence="1" id="KW-0732">Signal</keyword>